<dbReference type="SFLD" id="SFLDS00003">
    <property type="entry name" value="Haloacid_Dehalogenase"/>
    <property type="match status" value="1"/>
</dbReference>
<feature type="region of interest" description="Disordered" evidence="11">
    <location>
        <begin position="268"/>
        <end position="292"/>
    </location>
</feature>
<evidence type="ECO:0000256" key="11">
    <source>
        <dbReference type="SAM" id="MobiDB-lite"/>
    </source>
</evidence>
<dbReference type="InterPro" id="IPR028096">
    <property type="entry name" value="EfeO_Cupredoxin"/>
</dbReference>
<dbReference type="EMBL" id="JAFBBZ010000001">
    <property type="protein sequence ID" value="MBM7509620.1"/>
    <property type="molecule type" value="Genomic_DNA"/>
</dbReference>
<sequence>MSGIEIVVVAAAVVLTGVLAWFFFGPKKSRQAALREGVQEVRVTVRGGYSPDVIEVAPGVPVRVLFDRQESGDCSSRVVFPDFGVNQLLPAYQTTVVEFIPRTPGTFGFACGMNMLHGRIRVLDEATSQLLPDARLLGVVAGESVQPGRADLLGSEPADHGAGVGLGVGESVQEEEVLVQGGYHPSAVEVEPAAPIRLVFDRQESSACSERLVIAELGVDVELPEGQRTVVDLPPLGAGTYEFRCGMGMLHGEIRVGVADGELRSAEPVVATGQGESDAPEASPQLASLADTDDVEERERNVEIADLKRRVLWGALLSAPVALAVMGAELFGFSWIPDLLMNHWLQLALITPVMVYTGWPIHRTGWLALSHRGADMNSLITLGTIAAYGFSLVVTVAPGALPTEARQVYFEAVGVILTLILLGRLMETKAKAGTGEAIRTLIGLQPRTARVIRGGHEVEVGVEEVELGDVVVVRPGEKLPVDGEVVDGSSAVDESMVTGEPFPALKGAGDTVIGATINQTGAFRYTATKVGAETMLAQIINLVRQAQGSRAPIQRLADRVSGMFVPAVIAVAIWTFVAWFLLGPTPVYIFGLVAAVSVLIIACPCALGLATPLSITVGTGKGATAGILIRSAEALETAHKLDTVVLDKTGTITKGTPALTDVLPAVGFTADELLSAVAAVERSSEHPLAAAIVAGARERDAEMVSATEFDSITGQGVRALINGRPVLVGNRRLLEGAGIDADPLAGDSQRLATDGKTPMLVAIDGVPAGVIGVADTLKEGSAAAIAALQSRGIDVVMMTGDNRATAAAIARQVGIGRVVAEVLPEHKAREVKRLQSEGRVVGMVGDGINDAPALAQADVGSAIGTGTDVAIESSDITLISGALSGLVNAIDLSRATMRNIRQNLVFAFVYNGLGIPVAAGVLYPAFGLVLSPIIAAGAMALSSLSVVANANRLRTFTPPSVPADVVVAGIDPVVEIGGDRSEEQATPPTTPTRTEPTVDPVCGMSIEQAGAAVSIEHHGATYHFCSQHCATAFGKEPSRYAQA</sequence>
<feature type="transmembrane region" description="Helical" evidence="10">
    <location>
        <begin position="311"/>
        <end position="336"/>
    </location>
</feature>
<dbReference type="SFLD" id="SFLDG00002">
    <property type="entry name" value="C1.7:_P-type_atpase_like"/>
    <property type="match status" value="1"/>
</dbReference>
<dbReference type="SUPFAM" id="SSF49503">
    <property type="entry name" value="Cupredoxins"/>
    <property type="match status" value="2"/>
</dbReference>
<feature type="transmembrane region" description="Helical" evidence="10">
    <location>
        <begin position="342"/>
        <end position="359"/>
    </location>
</feature>
<dbReference type="InterPro" id="IPR007029">
    <property type="entry name" value="YHS_dom"/>
</dbReference>
<evidence type="ECO:0000256" key="9">
    <source>
        <dbReference type="ARBA" id="ARBA00023136"/>
    </source>
</evidence>
<dbReference type="PANTHER" id="PTHR43520:SF8">
    <property type="entry name" value="P-TYPE CU(+) TRANSPORTER"/>
    <property type="match status" value="1"/>
</dbReference>
<dbReference type="NCBIfam" id="TIGR01525">
    <property type="entry name" value="ATPase-IB_hvy"/>
    <property type="match status" value="1"/>
</dbReference>
<dbReference type="PANTHER" id="PTHR43520">
    <property type="entry name" value="ATP7, ISOFORM B"/>
    <property type="match status" value="1"/>
</dbReference>
<keyword evidence="4 10" id="KW-0479">Metal-binding</keyword>
<dbReference type="InterPro" id="IPR023298">
    <property type="entry name" value="ATPase_P-typ_TM_dom_sf"/>
</dbReference>
<dbReference type="Gene3D" id="3.40.50.1000">
    <property type="entry name" value="HAD superfamily/HAD-like"/>
    <property type="match status" value="1"/>
</dbReference>
<comment type="subcellular location">
    <subcellularLocation>
        <location evidence="1">Cell membrane</location>
        <topology evidence="1">Multi-pass membrane protein</topology>
    </subcellularLocation>
</comment>
<keyword evidence="10" id="KW-1003">Cell membrane</keyword>
<keyword evidence="14" id="KW-1185">Reference proteome</keyword>
<dbReference type="InterPro" id="IPR027256">
    <property type="entry name" value="P-typ_ATPase_IB"/>
</dbReference>
<feature type="region of interest" description="Disordered" evidence="11">
    <location>
        <begin position="977"/>
        <end position="998"/>
    </location>
</feature>
<dbReference type="InterPro" id="IPR012348">
    <property type="entry name" value="RNR-like"/>
</dbReference>
<feature type="transmembrane region" description="Helical" evidence="10">
    <location>
        <begin position="379"/>
        <end position="401"/>
    </location>
</feature>
<dbReference type="Pfam" id="PF00702">
    <property type="entry name" value="Hydrolase"/>
    <property type="match status" value="1"/>
</dbReference>
<dbReference type="InterPro" id="IPR044492">
    <property type="entry name" value="P_typ_ATPase_HD_dom"/>
</dbReference>
<organism evidence="13 14">
    <name type="scientific">Nocardioides salarius</name>
    <dbReference type="NCBI Taxonomy" id="374513"/>
    <lineage>
        <taxon>Bacteria</taxon>
        <taxon>Bacillati</taxon>
        <taxon>Actinomycetota</taxon>
        <taxon>Actinomycetes</taxon>
        <taxon>Propionibacteriales</taxon>
        <taxon>Nocardioidaceae</taxon>
        <taxon>Nocardioides</taxon>
    </lineage>
</organism>
<dbReference type="InterPro" id="IPR008972">
    <property type="entry name" value="Cupredoxin"/>
</dbReference>
<keyword evidence="7" id="KW-1278">Translocase</keyword>
<dbReference type="SUPFAM" id="SSF81653">
    <property type="entry name" value="Calcium ATPase, transduction domain A"/>
    <property type="match status" value="1"/>
</dbReference>
<proteinExistence type="inferred from homology"/>
<dbReference type="InterPro" id="IPR023214">
    <property type="entry name" value="HAD_sf"/>
</dbReference>
<accession>A0ABS2MEK3</accession>
<keyword evidence="6 10" id="KW-0067">ATP-binding</keyword>
<dbReference type="Gene3D" id="2.70.150.10">
    <property type="entry name" value="Calcium-transporting ATPase, cytoplasmic transduction domain A"/>
    <property type="match status" value="1"/>
</dbReference>
<feature type="transmembrane region" description="Helical" evidence="10">
    <location>
        <begin position="929"/>
        <end position="948"/>
    </location>
</feature>
<name>A0ABS2MEK3_9ACTN</name>
<dbReference type="InterPro" id="IPR009078">
    <property type="entry name" value="Ferritin-like_SF"/>
</dbReference>
<dbReference type="PROSITE" id="PS00154">
    <property type="entry name" value="ATPASE_E1_E2"/>
    <property type="match status" value="1"/>
</dbReference>
<evidence type="ECO:0000256" key="2">
    <source>
        <dbReference type="ARBA" id="ARBA00006024"/>
    </source>
</evidence>
<comment type="similarity">
    <text evidence="2 10">Belongs to the cation transport ATPase (P-type) (TC 3.A.3) family. Type IB subfamily.</text>
</comment>
<feature type="transmembrane region" description="Helical" evidence="10">
    <location>
        <begin position="904"/>
        <end position="923"/>
    </location>
</feature>
<comment type="caution">
    <text evidence="13">The sequence shown here is derived from an EMBL/GenBank/DDBJ whole genome shotgun (WGS) entry which is preliminary data.</text>
</comment>
<dbReference type="SFLD" id="SFLDF00027">
    <property type="entry name" value="p-type_atpase"/>
    <property type="match status" value="1"/>
</dbReference>
<dbReference type="SUPFAM" id="SSF81665">
    <property type="entry name" value="Calcium ATPase, transmembrane domain M"/>
    <property type="match status" value="1"/>
</dbReference>
<dbReference type="Pfam" id="PF04945">
    <property type="entry name" value="YHS"/>
    <property type="match status" value="1"/>
</dbReference>
<keyword evidence="3 10" id="KW-0812">Transmembrane</keyword>
<dbReference type="Pfam" id="PF00122">
    <property type="entry name" value="E1-E2_ATPase"/>
    <property type="match status" value="1"/>
</dbReference>
<evidence type="ECO:0000256" key="8">
    <source>
        <dbReference type="ARBA" id="ARBA00022989"/>
    </source>
</evidence>
<keyword evidence="9 10" id="KW-0472">Membrane</keyword>
<gene>
    <name evidence="13" type="ORF">JOE61_003434</name>
</gene>
<dbReference type="InterPro" id="IPR011017">
    <property type="entry name" value="TRASH_dom"/>
</dbReference>
<dbReference type="InterPro" id="IPR023299">
    <property type="entry name" value="ATPase_P-typ_cyto_dom_N"/>
</dbReference>
<evidence type="ECO:0000256" key="4">
    <source>
        <dbReference type="ARBA" id="ARBA00022723"/>
    </source>
</evidence>
<dbReference type="InterPro" id="IPR018303">
    <property type="entry name" value="ATPase_P-typ_P_site"/>
</dbReference>
<dbReference type="Pfam" id="PF13473">
    <property type="entry name" value="Cupredoxin_1"/>
    <property type="match status" value="2"/>
</dbReference>
<dbReference type="Proteomes" id="UP000732378">
    <property type="component" value="Unassembled WGS sequence"/>
</dbReference>
<keyword evidence="8 10" id="KW-1133">Transmembrane helix</keyword>
<dbReference type="PRINTS" id="PR00119">
    <property type="entry name" value="CATATPASE"/>
</dbReference>
<feature type="transmembrane region" description="Helical" evidence="10">
    <location>
        <begin position="588"/>
        <end position="611"/>
    </location>
</feature>
<feature type="transmembrane region" description="Helical" evidence="10">
    <location>
        <begin position="560"/>
        <end position="582"/>
    </location>
</feature>
<dbReference type="RefSeq" id="WP_307823077.1">
    <property type="nucleotide sequence ID" value="NZ_JACDTV010000019.1"/>
</dbReference>
<evidence type="ECO:0000256" key="5">
    <source>
        <dbReference type="ARBA" id="ARBA00022741"/>
    </source>
</evidence>
<evidence type="ECO:0000259" key="12">
    <source>
        <dbReference type="SMART" id="SM00746"/>
    </source>
</evidence>
<dbReference type="SUPFAM" id="SSF47240">
    <property type="entry name" value="Ferritin-like"/>
    <property type="match status" value="1"/>
</dbReference>
<dbReference type="InterPro" id="IPR001757">
    <property type="entry name" value="P_typ_ATPase"/>
</dbReference>
<dbReference type="InterPro" id="IPR008250">
    <property type="entry name" value="ATPase_P-typ_transduc_dom_A_sf"/>
</dbReference>
<evidence type="ECO:0000313" key="13">
    <source>
        <dbReference type="EMBL" id="MBM7509620.1"/>
    </source>
</evidence>
<dbReference type="Gene3D" id="1.10.620.20">
    <property type="entry name" value="Ribonucleotide Reductase, subunit A"/>
    <property type="match status" value="1"/>
</dbReference>
<reference evidence="13 14" key="1">
    <citation type="submission" date="2021-01" db="EMBL/GenBank/DDBJ databases">
        <title>Sequencing the genomes of 1000 actinobacteria strains.</title>
        <authorList>
            <person name="Klenk H.-P."/>
        </authorList>
    </citation>
    <scope>NUCLEOTIDE SEQUENCE [LARGE SCALE GENOMIC DNA]</scope>
    <source>
        <strain evidence="13 14">DSM 18239</strain>
    </source>
</reference>
<protein>
    <submittedName>
        <fullName evidence="13">Cu+-exporting ATPase</fullName>
    </submittedName>
</protein>
<keyword evidence="5 10" id="KW-0547">Nucleotide-binding</keyword>
<dbReference type="InterPro" id="IPR059000">
    <property type="entry name" value="ATPase_P-type_domA"/>
</dbReference>
<dbReference type="NCBIfam" id="TIGR01511">
    <property type="entry name" value="ATPase-IB1_Cu"/>
    <property type="match status" value="1"/>
</dbReference>
<evidence type="ECO:0000256" key="6">
    <source>
        <dbReference type="ARBA" id="ARBA00022840"/>
    </source>
</evidence>
<dbReference type="NCBIfam" id="TIGR01494">
    <property type="entry name" value="ATPase_P-type"/>
    <property type="match status" value="1"/>
</dbReference>
<dbReference type="CDD" id="cd02094">
    <property type="entry name" value="P-type_ATPase_Cu-like"/>
    <property type="match status" value="1"/>
</dbReference>
<dbReference type="SUPFAM" id="SSF56784">
    <property type="entry name" value="HAD-like"/>
    <property type="match status" value="1"/>
</dbReference>
<dbReference type="Gene3D" id="3.40.1110.10">
    <property type="entry name" value="Calcium-transporting ATPase, cytoplasmic domain N"/>
    <property type="match status" value="1"/>
</dbReference>
<evidence type="ECO:0000256" key="7">
    <source>
        <dbReference type="ARBA" id="ARBA00022967"/>
    </source>
</evidence>
<feature type="transmembrane region" description="Helical" evidence="10">
    <location>
        <begin position="6"/>
        <end position="25"/>
    </location>
</feature>
<dbReference type="InterPro" id="IPR036412">
    <property type="entry name" value="HAD-like_sf"/>
</dbReference>
<feature type="transmembrane region" description="Helical" evidence="10">
    <location>
        <begin position="407"/>
        <end position="426"/>
    </location>
</feature>
<evidence type="ECO:0000256" key="1">
    <source>
        <dbReference type="ARBA" id="ARBA00004651"/>
    </source>
</evidence>
<evidence type="ECO:0000256" key="10">
    <source>
        <dbReference type="RuleBase" id="RU362081"/>
    </source>
</evidence>
<dbReference type="SMART" id="SM00746">
    <property type="entry name" value="TRASH"/>
    <property type="match status" value="1"/>
</dbReference>
<evidence type="ECO:0000256" key="3">
    <source>
        <dbReference type="ARBA" id="ARBA00022692"/>
    </source>
</evidence>
<dbReference type="PRINTS" id="PR00943">
    <property type="entry name" value="CUATPASE"/>
</dbReference>
<feature type="domain" description="TRASH" evidence="12">
    <location>
        <begin position="999"/>
        <end position="1037"/>
    </location>
</feature>
<evidence type="ECO:0000313" key="14">
    <source>
        <dbReference type="Proteomes" id="UP000732378"/>
    </source>
</evidence>
<dbReference type="Gene3D" id="2.60.40.420">
    <property type="entry name" value="Cupredoxins - blue copper proteins"/>
    <property type="match status" value="2"/>
</dbReference>